<organism evidence="8">
    <name type="scientific">Hemiselmis andersenii</name>
    <name type="common">Cryptophyte alga</name>
    <dbReference type="NCBI Taxonomy" id="464988"/>
    <lineage>
        <taxon>Eukaryota</taxon>
        <taxon>Cryptophyceae</taxon>
        <taxon>Cryptomonadales</taxon>
        <taxon>Hemiselmidaceae</taxon>
        <taxon>Hemiselmis</taxon>
    </lineage>
</organism>
<dbReference type="PROSITE" id="PS50011">
    <property type="entry name" value="PROTEIN_KINASE_DOM"/>
    <property type="match status" value="1"/>
</dbReference>
<evidence type="ECO:0000256" key="6">
    <source>
        <dbReference type="SAM" id="MobiDB-lite"/>
    </source>
</evidence>
<keyword evidence="1" id="KW-0723">Serine/threonine-protein kinase</keyword>
<dbReference type="EMBL" id="HBFX01019835">
    <property type="protein sequence ID" value="CAD8957500.1"/>
    <property type="molecule type" value="Transcribed_RNA"/>
</dbReference>
<keyword evidence="3" id="KW-0547">Nucleotide-binding</keyword>
<dbReference type="Gene3D" id="3.30.200.20">
    <property type="entry name" value="Phosphorylase Kinase, domain 1"/>
    <property type="match status" value="1"/>
</dbReference>
<dbReference type="Pfam" id="PF00069">
    <property type="entry name" value="Pkinase"/>
    <property type="match status" value="1"/>
</dbReference>
<dbReference type="FunFam" id="1.10.510.10:FF:000571">
    <property type="entry name" value="Maternal embryonic leucine zipper kinase"/>
    <property type="match status" value="1"/>
</dbReference>
<dbReference type="InterPro" id="IPR050205">
    <property type="entry name" value="CDPK_Ser/Thr_kinases"/>
</dbReference>
<dbReference type="SMART" id="SM00220">
    <property type="entry name" value="S_TKc"/>
    <property type="match status" value="1"/>
</dbReference>
<feature type="compositionally biased region" description="Acidic residues" evidence="6">
    <location>
        <begin position="26"/>
        <end position="36"/>
    </location>
</feature>
<proteinExistence type="predicted"/>
<evidence type="ECO:0000313" key="8">
    <source>
        <dbReference type="EMBL" id="CAD8957500.1"/>
    </source>
</evidence>
<evidence type="ECO:0000256" key="3">
    <source>
        <dbReference type="ARBA" id="ARBA00022741"/>
    </source>
</evidence>
<dbReference type="InterPro" id="IPR000719">
    <property type="entry name" value="Prot_kinase_dom"/>
</dbReference>
<evidence type="ECO:0000256" key="1">
    <source>
        <dbReference type="ARBA" id="ARBA00022527"/>
    </source>
</evidence>
<accession>A0A6U4VGF2</accession>
<protein>
    <recommendedName>
        <fullName evidence="7">Protein kinase domain-containing protein</fullName>
    </recommendedName>
</protein>
<dbReference type="InterPro" id="IPR011009">
    <property type="entry name" value="Kinase-like_dom_sf"/>
</dbReference>
<dbReference type="Gene3D" id="1.10.510.10">
    <property type="entry name" value="Transferase(Phosphotransferase) domain 1"/>
    <property type="match status" value="1"/>
</dbReference>
<gene>
    <name evidence="8" type="ORF">HAND00432_LOCUS12039</name>
</gene>
<name>A0A6U4VGF2_HEMAN</name>
<feature type="compositionally biased region" description="Pro residues" evidence="6">
    <location>
        <begin position="12"/>
        <end position="22"/>
    </location>
</feature>
<dbReference type="InterPro" id="IPR008271">
    <property type="entry name" value="Ser/Thr_kinase_AS"/>
</dbReference>
<dbReference type="PROSITE" id="PS00108">
    <property type="entry name" value="PROTEIN_KINASE_ST"/>
    <property type="match status" value="1"/>
</dbReference>
<reference evidence="8" key="1">
    <citation type="submission" date="2021-01" db="EMBL/GenBank/DDBJ databases">
        <authorList>
            <person name="Corre E."/>
            <person name="Pelletier E."/>
            <person name="Niang G."/>
            <person name="Scheremetjew M."/>
            <person name="Finn R."/>
            <person name="Kale V."/>
            <person name="Holt S."/>
            <person name="Cochrane G."/>
            <person name="Meng A."/>
            <person name="Brown T."/>
            <person name="Cohen L."/>
        </authorList>
    </citation>
    <scope>NUCLEOTIDE SEQUENCE</scope>
    <source>
        <strain evidence="8">CCMP644</strain>
    </source>
</reference>
<dbReference type="AlphaFoldDB" id="A0A6U4VGF2"/>
<keyword evidence="5" id="KW-0067">ATP-binding</keyword>
<evidence type="ECO:0000256" key="5">
    <source>
        <dbReference type="ARBA" id="ARBA00022840"/>
    </source>
</evidence>
<sequence>MDPGTLDRTGSPRPPRPPPTALWPPSDDEDEEEAVEYESSKTGDIEGAYEFTTQVLGKGSVAVVRSAVNIQTKEAVAIKIVPKKKCEHDGEKSIRQEIAVLQRLHHPNCIEFREVYETDAFIFIVMEQVNGGEMLDRIMEKSVYSETEAATAFVQMIAALDYIHSIGIAHRDMKPDNILYKSTDPDSPIKLADFGHASLNVARAGSGAAPQSNPMQTFVGTPIYVAPEVLQRNGYGKECDVWSAGVIVYILLCGCPPFNMDATVPQIYQQILAGDYEFPEEFWEGISDEAKDLVTRMLCMDVSKRITCRECLEHPWLAKFHQGDLPKTHITHFKNKLQEFRKMKVASVRDRMLLMSLGIDSDFGYS</sequence>
<keyword evidence="2" id="KW-0808">Transferase</keyword>
<dbReference type="CDD" id="cd05117">
    <property type="entry name" value="STKc_CAMK"/>
    <property type="match status" value="1"/>
</dbReference>
<dbReference type="SUPFAM" id="SSF56112">
    <property type="entry name" value="Protein kinase-like (PK-like)"/>
    <property type="match status" value="1"/>
</dbReference>
<dbReference type="PANTHER" id="PTHR24349">
    <property type="entry name" value="SERINE/THREONINE-PROTEIN KINASE"/>
    <property type="match status" value="1"/>
</dbReference>
<feature type="region of interest" description="Disordered" evidence="6">
    <location>
        <begin position="1"/>
        <end position="43"/>
    </location>
</feature>
<keyword evidence="4" id="KW-0418">Kinase</keyword>
<feature type="domain" description="Protein kinase" evidence="7">
    <location>
        <begin position="50"/>
        <end position="317"/>
    </location>
</feature>
<evidence type="ECO:0000256" key="4">
    <source>
        <dbReference type="ARBA" id="ARBA00022777"/>
    </source>
</evidence>
<dbReference type="GO" id="GO:0004674">
    <property type="term" value="F:protein serine/threonine kinase activity"/>
    <property type="evidence" value="ECO:0007669"/>
    <property type="project" value="UniProtKB-KW"/>
</dbReference>
<evidence type="ECO:0000256" key="2">
    <source>
        <dbReference type="ARBA" id="ARBA00022679"/>
    </source>
</evidence>
<evidence type="ECO:0000259" key="7">
    <source>
        <dbReference type="PROSITE" id="PS50011"/>
    </source>
</evidence>
<dbReference type="GO" id="GO:0005524">
    <property type="term" value="F:ATP binding"/>
    <property type="evidence" value="ECO:0007669"/>
    <property type="project" value="UniProtKB-KW"/>
</dbReference>